<name>A0A7U9THA6_9MOLU</name>
<dbReference type="GO" id="GO:0005886">
    <property type="term" value="C:plasma membrane"/>
    <property type="evidence" value="ECO:0007669"/>
    <property type="project" value="UniProtKB-SubCell"/>
</dbReference>
<dbReference type="SUPFAM" id="SSF90123">
    <property type="entry name" value="ABC transporter transmembrane region"/>
    <property type="match status" value="1"/>
</dbReference>
<evidence type="ECO:0000256" key="4">
    <source>
        <dbReference type="ARBA" id="ARBA00022741"/>
    </source>
</evidence>
<comment type="similarity">
    <text evidence="2">Belongs to the ABC transporter superfamily.</text>
</comment>
<protein>
    <submittedName>
        <fullName evidence="8">ABC transporter ATP-binding protein</fullName>
    </submittedName>
</protein>
<dbReference type="InterPro" id="IPR003593">
    <property type="entry name" value="AAA+_ATPase"/>
</dbReference>
<evidence type="ECO:0000256" key="2">
    <source>
        <dbReference type="ARBA" id="ARBA00005417"/>
    </source>
</evidence>
<keyword evidence="7" id="KW-0472">Membrane</keyword>
<keyword evidence="4" id="KW-0547">Nucleotide-binding</keyword>
<keyword evidence="3" id="KW-0812">Transmembrane</keyword>
<dbReference type="PANTHER" id="PTHR24221">
    <property type="entry name" value="ATP-BINDING CASSETTE SUB-FAMILY B"/>
    <property type="match status" value="1"/>
</dbReference>
<evidence type="ECO:0000256" key="6">
    <source>
        <dbReference type="ARBA" id="ARBA00022989"/>
    </source>
</evidence>
<dbReference type="InterPro" id="IPR017871">
    <property type="entry name" value="ABC_transporter-like_CS"/>
</dbReference>
<evidence type="ECO:0000256" key="1">
    <source>
        <dbReference type="ARBA" id="ARBA00004651"/>
    </source>
</evidence>
<evidence type="ECO:0000313" key="8">
    <source>
        <dbReference type="EMBL" id="BCR35220.1"/>
    </source>
</evidence>
<dbReference type="InterPro" id="IPR003439">
    <property type="entry name" value="ABC_transporter-like_ATP-bd"/>
</dbReference>
<dbReference type="InterPro" id="IPR027417">
    <property type="entry name" value="P-loop_NTPase"/>
</dbReference>
<accession>A0A7U9THA6</accession>
<evidence type="ECO:0000256" key="7">
    <source>
        <dbReference type="ARBA" id="ARBA00023136"/>
    </source>
</evidence>
<dbReference type="Gene3D" id="1.20.1560.10">
    <property type="entry name" value="ABC transporter type 1, transmembrane domain"/>
    <property type="match status" value="1"/>
</dbReference>
<dbReference type="GO" id="GO:0016887">
    <property type="term" value="F:ATP hydrolysis activity"/>
    <property type="evidence" value="ECO:0007669"/>
    <property type="project" value="InterPro"/>
</dbReference>
<evidence type="ECO:0000313" key="9">
    <source>
        <dbReference type="Proteomes" id="UP000620133"/>
    </source>
</evidence>
<dbReference type="KEGG" id="manr:MPAN_001130"/>
<keyword evidence="6" id="KW-1133">Transmembrane helix</keyword>
<gene>
    <name evidence="8" type="ORF">MPAN_001130</name>
</gene>
<evidence type="ECO:0000256" key="3">
    <source>
        <dbReference type="ARBA" id="ARBA00022692"/>
    </source>
</evidence>
<dbReference type="GO" id="GO:0034040">
    <property type="term" value="F:ATPase-coupled lipid transmembrane transporter activity"/>
    <property type="evidence" value="ECO:0007669"/>
    <property type="project" value="TreeGrafter"/>
</dbReference>
<evidence type="ECO:0000256" key="5">
    <source>
        <dbReference type="ARBA" id="ARBA00022840"/>
    </source>
</evidence>
<dbReference type="PROSITE" id="PS50929">
    <property type="entry name" value="ABC_TM1F"/>
    <property type="match status" value="1"/>
</dbReference>
<dbReference type="PROSITE" id="PS00211">
    <property type="entry name" value="ABC_TRANSPORTER_1"/>
    <property type="match status" value="1"/>
</dbReference>
<dbReference type="InterPro" id="IPR036640">
    <property type="entry name" value="ABC1_TM_sf"/>
</dbReference>
<keyword evidence="9" id="KW-1185">Reference proteome</keyword>
<dbReference type="RefSeq" id="WP_176239093.1">
    <property type="nucleotide sequence ID" value="NZ_AP024412.1"/>
</dbReference>
<reference evidence="8" key="1">
    <citation type="submission" date="2021-01" db="EMBL/GenBank/DDBJ databases">
        <title>Draft genome sequence of Acholeplasmataceae bacterium strain Mahy22.</title>
        <authorList>
            <person name="Watanabe M."/>
            <person name="Kojima H."/>
            <person name="Fukui M."/>
        </authorList>
    </citation>
    <scope>NUCLEOTIDE SEQUENCE</scope>
    <source>
        <strain evidence="8">Mahy22</strain>
    </source>
</reference>
<keyword evidence="5 8" id="KW-0067">ATP-binding</keyword>
<dbReference type="SMART" id="SM00382">
    <property type="entry name" value="AAA"/>
    <property type="match status" value="1"/>
</dbReference>
<dbReference type="PROSITE" id="PS50893">
    <property type="entry name" value="ABC_TRANSPORTER_2"/>
    <property type="match status" value="1"/>
</dbReference>
<dbReference type="GO" id="GO:0005524">
    <property type="term" value="F:ATP binding"/>
    <property type="evidence" value="ECO:0007669"/>
    <property type="project" value="UniProtKB-KW"/>
</dbReference>
<dbReference type="Gene3D" id="3.40.50.300">
    <property type="entry name" value="P-loop containing nucleotide triphosphate hydrolases"/>
    <property type="match status" value="1"/>
</dbReference>
<dbReference type="EMBL" id="AP024412">
    <property type="protein sequence ID" value="BCR35220.1"/>
    <property type="molecule type" value="Genomic_DNA"/>
</dbReference>
<dbReference type="InterPro" id="IPR039421">
    <property type="entry name" value="Type_1_exporter"/>
</dbReference>
<dbReference type="PANTHER" id="PTHR24221:SF646">
    <property type="entry name" value="HAEMOLYSIN SECRETION ATP-BINDING PROTEIN"/>
    <property type="match status" value="1"/>
</dbReference>
<proteinExistence type="inferred from homology"/>
<dbReference type="Proteomes" id="UP000620133">
    <property type="component" value="Chromosome"/>
</dbReference>
<organism evidence="8 9">
    <name type="scientific">Mariniplasma anaerobium</name>
    <dbReference type="NCBI Taxonomy" id="2735436"/>
    <lineage>
        <taxon>Bacteria</taxon>
        <taxon>Bacillati</taxon>
        <taxon>Mycoplasmatota</taxon>
        <taxon>Mollicutes</taxon>
        <taxon>Acholeplasmatales</taxon>
        <taxon>Acholeplasmataceae</taxon>
        <taxon>Mariniplasma</taxon>
    </lineage>
</organism>
<sequence length="615" mass="69677">MQSTKKSFKEIIDVIKISNKSDRMYFPLIILRSLVTASFPFVGIIYGALILDGFINGVGREMIMRLVYQMIILSAILLLSRTILHFFCDQKTNLISLKLNSEISRKTLNLDFEQLESQDMKDKLSKANQGVLFSGGIGSFINSLGYMIENIISFLYALTLIITLFIRVDVETPDTITSLFNSPLIGVGIILLIILSIYMNFRMIQKVNKLDYDIYEENITVNRLFFYLKDSSMDYKISKDIRLFHTDKLLADKIHDTCFRFGSSYGRIATKAGKMTAQGGIWNNIVLYTAYTVIGIKALLGLTSVGNVLLLVGVVTAFNTSIVQIINNITSAATQTKYLALYKQYLDTSTKLYKGTLPVEKRDDGQYEFEFKNVTFHYPNNDDIILNNVSWKIDMGKKLAIVGPNGAGKTTFIKLLCRLYDPTEGEILLNGINIRKYEHKEYMDLMSIVFQDFKLFSSTLKENVKGGLDGNDDQIVHYLDQSGFSERLENLPQGIDTYLYSNFGEKGIEVSGGEAQKIAIARALYKDSPLVILDEPTSALDPLSEYEIYTKFDTLVHNKTAIYISHRMSSCRFCDNIIVFDKGEIVQSGNHEELLSSKEGLYHTMWSAQAKYYNV</sequence>
<dbReference type="Pfam" id="PF00005">
    <property type="entry name" value="ABC_tran"/>
    <property type="match status" value="1"/>
</dbReference>
<comment type="subcellular location">
    <subcellularLocation>
        <location evidence="1">Cell membrane</location>
        <topology evidence="1">Multi-pass membrane protein</topology>
    </subcellularLocation>
</comment>
<dbReference type="AlphaFoldDB" id="A0A7U9THA6"/>
<dbReference type="SUPFAM" id="SSF52540">
    <property type="entry name" value="P-loop containing nucleoside triphosphate hydrolases"/>
    <property type="match status" value="1"/>
</dbReference>
<dbReference type="InterPro" id="IPR011527">
    <property type="entry name" value="ABC1_TM_dom"/>
</dbReference>
<dbReference type="GO" id="GO:0140359">
    <property type="term" value="F:ABC-type transporter activity"/>
    <property type="evidence" value="ECO:0007669"/>
    <property type="project" value="InterPro"/>
</dbReference>